<dbReference type="GO" id="GO:0050661">
    <property type="term" value="F:NADP binding"/>
    <property type="evidence" value="ECO:0007669"/>
    <property type="project" value="InterPro"/>
</dbReference>
<dbReference type="RefSeq" id="WP_353649420.1">
    <property type="nucleotide sequence ID" value="NZ_CP159218.1"/>
</dbReference>
<dbReference type="InterPro" id="IPR001155">
    <property type="entry name" value="OxRdtase_FMN_N"/>
</dbReference>
<dbReference type="Pfam" id="PF01494">
    <property type="entry name" value="FAD_binding_3"/>
    <property type="match status" value="1"/>
</dbReference>
<gene>
    <name evidence="4" type="ORF">ABLG96_00145</name>
</gene>
<dbReference type="Gene3D" id="3.20.20.70">
    <property type="entry name" value="Aldolase class I"/>
    <property type="match status" value="1"/>
</dbReference>
<feature type="domain" description="FAD-binding" evidence="3">
    <location>
        <begin position="2"/>
        <end position="333"/>
    </location>
</feature>
<dbReference type="InterPro" id="IPR002938">
    <property type="entry name" value="FAD-bd"/>
</dbReference>
<dbReference type="PANTHER" id="PTHR43303:SF3">
    <property type="entry name" value="BLR3436 PROTEIN"/>
    <property type="match status" value="1"/>
</dbReference>
<feature type="domain" description="NADH:flavin oxidoreductase/NADH oxidase N-terminal" evidence="2">
    <location>
        <begin position="402"/>
        <end position="737"/>
    </location>
</feature>
<evidence type="ECO:0000259" key="3">
    <source>
        <dbReference type="Pfam" id="PF01494"/>
    </source>
</evidence>
<name>A0AAU8DNQ2_9ACTN</name>
<protein>
    <submittedName>
        <fullName evidence="4">Bifunctional salicylyl-CoA 5-hydroxylase/oxidoreductase</fullName>
    </submittedName>
</protein>
<feature type="region of interest" description="Disordered" evidence="1">
    <location>
        <begin position="742"/>
        <end position="768"/>
    </location>
</feature>
<dbReference type="Pfam" id="PF00724">
    <property type="entry name" value="Oxidored_FMN"/>
    <property type="match status" value="1"/>
</dbReference>
<organism evidence="4">
    <name type="scientific">Nakamurella sp. A5-74</name>
    <dbReference type="NCBI Taxonomy" id="3158264"/>
    <lineage>
        <taxon>Bacteria</taxon>
        <taxon>Bacillati</taxon>
        <taxon>Actinomycetota</taxon>
        <taxon>Actinomycetes</taxon>
        <taxon>Nakamurellales</taxon>
        <taxon>Nakamurellaceae</taxon>
        <taxon>Nakamurella</taxon>
    </lineage>
</organism>
<dbReference type="GO" id="GO:0071949">
    <property type="term" value="F:FAD binding"/>
    <property type="evidence" value="ECO:0007669"/>
    <property type="project" value="InterPro"/>
</dbReference>
<accession>A0AAU8DNQ2</accession>
<dbReference type="Gene3D" id="3.30.9.20">
    <property type="match status" value="1"/>
</dbReference>
<dbReference type="SUPFAM" id="SSF51905">
    <property type="entry name" value="FAD/NAD(P)-binding domain"/>
    <property type="match status" value="1"/>
</dbReference>
<dbReference type="AlphaFoldDB" id="A0AAU8DNQ2"/>
<dbReference type="Gene3D" id="3.50.50.60">
    <property type="entry name" value="FAD/NAD(P)-binding domain"/>
    <property type="match status" value="1"/>
</dbReference>
<dbReference type="NCBIfam" id="NF006101">
    <property type="entry name" value="PRK08255.1"/>
    <property type="match status" value="1"/>
</dbReference>
<dbReference type="InterPro" id="IPR013785">
    <property type="entry name" value="Aldolase_TIM"/>
</dbReference>
<sequence length="802" mass="87764">MKIAVVGGGPAGLYFSALMMQLDPAHRITVWERNAADDTFGFGVVFSDETLGGIENADTTIAAAMSARFARWTDIDIHRSRVDGSREAETAGGQGFAAMSRKDLLALLQQRCVELGVDVRFSTPAPDVEELSATHDLVLAGDGVNSPIRARYASAFGPTIERHDCKYIWLGTDLAFEAFEFFIKQTEFGVMQIHGYPYSDTGSTFIVEMTEDVWRAAGFDHTEHRIFEPGQSDDFAIERIRSLFAEELDGHQVLANNSKWLNFTTVRNRSWRRGNVVLIGDAAHTAHFSIGSGTKLAMEDALALAACLHEHAGLDDAVQSYETERRPVVESTQRAAQASLEWFENLGQYMDQDMIQFCFNLLTRSRRITYENLRVRDPEFASLVDQAFAAANGLDEVRPAMLQPFRLGELELVNRIIVSPMDMYSATDGVPGSFHLVHLGSKAMGGAGLVMTEMVCVSPRGRITLGCTGLWTDEQRDSWTDVVDFVHAQSAAKIGVQLGHSGRKGSTRLMWDGMDEPLTDNWPVVGPSALPYGPGSQVPHELTLDQMEVIKGEFVAATIRAAAAGFDLLELHCAHGYLLSSFLSAVSNHRTDAYGGTPENRLRYPLEVLDAVRAAWPADRPITVRMSAVDWIDGGTTADDAVRIAAAFIEHGVAGIDVSTGQIAQHERPAFGRSYQTPFADRIRNEVAAPAGVAVIAVGAISSYDDVNSILLAGRADLCALGRAHLYDPQWTLHAAAEQEYDGPGASWPKPFQAGRRKPPNARTDAVRPRLSLVRDTDPAALDTHLRWEPRALLQGVGRPIT</sequence>
<dbReference type="InterPro" id="IPR036188">
    <property type="entry name" value="FAD/NAD-bd_sf"/>
</dbReference>
<dbReference type="EMBL" id="CP159218">
    <property type="protein sequence ID" value="XCG63805.1"/>
    <property type="molecule type" value="Genomic_DNA"/>
</dbReference>
<reference evidence="4" key="1">
    <citation type="submission" date="2024-05" db="EMBL/GenBank/DDBJ databases">
        <authorList>
            <person name="Cai S.Y."/>
            <person name="Jin L.M."/>
            <person name="Li H.R."/>
        </authorList>
    </citation>
    <scope>NUCLEOTIDE SEQUENCE</scope>
    <source>
        <strain evidence="4">A5-74</strain>
    </source>
</reference>
<dbReference type="InterPro" id="IPR044152">
    <property type="entry name" value="YqjM-like"/>
</dbReference>
<dbReference type="PANTHER" id="PTHR43303">
    <property type="entry name" value="NADPH DEHYDROGENASE C23G7.10C-RELATED"/>
    <property type="match status" value="1"/>
</dbReference>
<evidence type="ECO:0000313" key="4">
    <source>
        <dbReference type="EMBL" id="XCG63805.1"/>
    </source>
</evidence>
<dbReference type="SUPFAM" id="SSF51395">
    <property type="entry name" value="FMN-linked oxidoreductases"/>
    <property type="match status" value="1"/>
</dbReference>
<evidence type="ECO:0000256" key="1">
    <source>
        <dbReference type="SAM" id="MobiDB-lite"/>
    </source>
</evidence>
<proteinExistence type="predicted"/>
<evidence type="ECO:0000259" key="2">
    <source>
        <dbReference type="Pfam" id="PF00724"/>
    </source>
</evidence>
<dbReference type="GO" id="GO:0003959">
    <property type="term" value="F:NADPH dehydrogenase activity"/>
    <property type="evidence" value="ECO:0007669"/>
    <property type="project" value="InterPro"/>
</dbReference>
<dbReference type="GO" id="GO:0010181">
    <property type="term" value="F:FMN binding"/>
    <property type="evidence" value="ECO:0007669"/>
    <property type="project" value="InterPro"/>
</dbReference>
<dbReference type="CDD" id="cd02932">
    <property type="entry name" value="OYE_YqiM_FMN"/>
    <property type="match status" value="1"/>
</dbReference>
<dbReference type="PRINTS" id="PR00420">
    <property type="entry name" value="RNGMNOXGNASE"/>
</dbReference>